<dbReference type="GO" id="GO:0004674">
    <property type="term" value="F:protein serine/threonine kinase activity"/>
    <property type="evidence" value="ECO:0007669"/>
    <property type="project" value="UniProtKB-KW"/>
</dbReference>
<evidence type="ECO:0000256" key="10">
    <source>
        <dbReference type="PROSITE-ProRule" id="PRU10141"/>
    </source>
</evidence>
<evidence type="ECO:0000256" key="7">
    <source>
        <dbReference type="ARBA" id="ARBA00022840"/>
    </source>
</evidence>
<dbReference type="Gene3D" id="1.10.510.10">
    <property type="entry name" value="Transferase(Phosphotransferase) domain 1"/>
    <property type="match status" value="1"/>
</dbReference>
<dbReference type="AlphaFoldDB" id="A0A066XII9"/>
<feature type="binding site" evidence="10">
    <location>
        <position position="71"/>
    </location>
    <ligand>
        <name>ATP</name>
        <dbReference type="ChEBI" id="CHEBI:30616"/>
    </ligand>
</feature>
<dbReference type="OMA" id="FKLWEAQ"/>
<dbReference type="PANTHER" id="PTHR48012">
    <property type="entry name" value="STERILE20-LIKE KINASE, ISOFORM B-RELATED"/>
    <property type="match status" value="1"/>
</dbReference>
<dbReference type="FunFam" id="1.10.510.10:FF:000670">
    <property type="entry name" value="Serine/threonin protein kinase, putative"/>
    <property type="match status" value="1"/>
</dbReference>
<dbReference type="InterPro" id="IPR008271">
    <property type="entry name" value="Ser/Thr_kinase_AS"/>
</dbReference>
<evidence type="ECO:0000256" key="5">
    <source>
        <dbReference type="ARBA" id="ARBA00022741"/>
    </source>
</evidence>
<dbReference type="PROSITE" id="PS50011">
    <property type="entry name" value="PROTEIN_KINASE_DOM"/>
    <property type="match status" value="1"/>
</dbReference>
<evidence type="ECO:0000256" key="9">
    <source>
        <dbReference type="ARBA" id="ARBA00048679"/>
    </source>
</evidence>
<evidence type="ECO:0000313" key="14">
    <source>
        <dbReference type="Proteomes" id="UP000027238"/>
    </source>
</evidence>
<dbReference type="InterPro" id="IPR000719">
    <property type="entry name" value="Prot_kinase_dom"/>
</dbReference>
<organism evidence="13 14">
    <name type="scientific">Colletotrichum sublineola</name>
    <name type="common">Sorghum anthracnose fungus</name>
    <dbReference type="NCBI Taxonomy" id="1173701"/>
    <lineage>
        <taxon>Eukaryota</taxon>
        <taxon>Fungi</taxon>
        <taxon>Dikarya</taxon>
        <taxon>Ascomycota</taxon>
        <taxon>Pezizomycotina</taxon>
        <taxon>Sordariomycetes</taxon>
        <taxon>Hypocreomycetidae</taxon>
        <taxon>Glomerellales</taxon>
        <taxon>Glomerellaceae</taxon>
        <taxon>Colletotrichum</taxon>
        <taxon>Colletotrichum graminicola species complex</taxon>
    </lineage>
</organism>
<keyword evidence="4" id="KW-0808">Transferase</keyword>
<sequence>MSLQVRGPDFSVTKQMALEDAKKMQAAVDDVVAKAGQDKPPYLLNELIGKGSFGRVYKATDINTSMVVAVKIIDIEESDTVNPKLADTFKEFLAEVNALKLLSDGGAKNINHVIDALPVGQSMWMITEYCAGGSVATLMKPTAPGGLQEKWIIPILREVAEAVSWVHRQGIIHRDIKCANVLVTESGGVQLCDFGVAGVIETKFDKRSTFIGTPHWMAPELFDQSTSYGTEVDIWAFGSMVFEIASGLPPNVMAGIDVYQLGNYIKAHTPRLEGDQYSDRLKSLVAYCLEEDPAKRPTIEEVQKHPYIANTAQQYPASSLALLVRGFKLWESQGGSRKSLFAPGGAQGMSGMDDSDFSSTAMANDEWNFSTTMAFDQQVFQNTDAQAVYDVYGSNVEFDPVLLDEMSRAKPKARRRPPPQQLAAMKAPLEKVFDPNTISNYEDNSRAYYGRPIPPPASDLPLRDDSLQSTAVRESLIDLDASLSGSDLSNFVDMNTIRAGGPRVSVDYHMGDEPDFNKPPLSDPADLNPNRKTQDWKFPSMAPPASANPEMSRFSFNEDRPFNEDHSFSDDRPFVFPALQEDCSAPNSAPRPQMFHHQTDPAPAPNYGGDLMVPRPNSQLNNRESSGSLIDLDELMVPQNTYQNNRVSTGSLIDLDMGLADPMPELTRPSTANSDVASVSGSDVGMANPFDLERHASLYVPMSNREPSIYVPASNREPSIYVPSSNREPSIYVSDDSDFASKVSRDDDVSFVDLSMAEPGATVRPSNGQGGLRLNTHRSFNSVNSADYSDPEYLTPQQAAQPALPLGGPRPTGTRDSGILPLPPPPAPPSVEVMQGSASADAVKEELRRMAMSLGEHLSHANQYLSTLPVRKGGRQDLMGETN</sequence>
<dbReference type="STRING" id="1173701.A0A066XII9"/>
<evidence type="ECO:0000313" key="13">
    <source>
        <dbReference type="EMBL" id="KDN65845.1"/>
    </source>
</evidence>
<feature type="region of interest" description="Disordered" evidence="11">
    <location>
        <begin position="588"/>
        <end position="608"/>
    </location>
</feature>
<feature type="region of interest" description="Disordered" evidence="11">
    <location>
        <begin position="801"/>
        <end position="841"/>
    </location>
</feature>
<dbReference type="Pfam" id="PF00069">
    <property type="entry name" value="Pkinase"/>
    <property type="match status" value="1"/>
</dbReference>
<dbReference type="eggNOG" id="KOG0201">
    <property type="taxonomic scope" value="Eukaryota"/>
</dbReference>
<dbReference type="GO" id="GO:0005524">
    <property type="term" value="F:ATP binding"/>
    <property type="evidence" value="ECO:0007669"/>
    <property type="project" value="UniProtKB-UniRule"/>
</dbReference>
<feature type="region of interest" description="Disordered" evidence="11">
    <location>
        <begin position="511"/>
        <end position="532"/>
    </location>
</feature>
<reference evidence="14" key="1">
    <citation type="journal article" date="2014" name="Genome Announc.">
        <title>Draft genome sequence of Colletotrichum sublineola, a destructive pathogen of cultivated sorghum.</title>
        <authorList>
            <person name="Baroncelli R."/>
            <person name="Sanz-Martin J.M."/>
            <person name="Rech G.E."/>
            <person name="Sukno S.A."/>
            <person name="Thon M.R."/>
        </authorList>
    </citation>
    <scope>NUCLEOTIDE SEQUENCE [LARGE SCALE GENOMIC DNA]</scope>
    <source>
        <strain evidence="14">TX430BB</strain>
    </source>
</reference>
<gene>
    <name evidence="13" type="ORF">CSUB01_01859</name>
</gene>
<dbReference type="PROSITE" id="PS00107">
    <property type="entry name" value="PROTEIN_KINASE_ATP"/>
    <property type="match status" value="1"/>
</dbReference>
<dbReference type="OrthoDB" id="248923at2759"/>
<comment type="similarity">
    <text evidence="1">Belongs to the protein kinase superfamily. STE Ser/Thr protein kinase family. STE20 subfamily.</text>
</comment>
<name>A0A066XII9_COLSU</name>
<evidence type="ECO:0000256" key="4">
    <source>
        <dbReference type="ARBA" id="ARBA00022679"/>
    </source>
</evidence>
<evidence type="ECO:0000256" key="3">
    <source>
        <dbReference type="ARBA" id="ARBA00022527"/>
    </source>
</evidence>
<evidence type="ECO:0000256" key="6">
    <source>
        <dbReference type="ARBA" id="ARBA00022777"/>
    </source>
</evidence>
<accession>A0A066XII9</accession>
<evidence type="ECO:0000256" key="1">
    <source>
        <dbReference type="ARBA" id="ARBA00008874"/>
    </source>
</evidence>
<dbReference type="PANTHER" id="PTHR48012:SF10">
    <property type="entry name" value="FI20177P1"/>
    <property type="match status" value="1"/>
</dbReference>
<evidence type="ECO:0000256" key="2">
    <source>
        <dbReference type="ARBA" id="ARBA00012513"/>
    </source>
</evidence>
<dbReference type="EMBL" id="JMSE01000981">
    <property type="protein sequence ID" value="KDN65845.1"/>
    <property type="molecule type" value="Genomic_DNA"/>
</dbReference>
<dbReference type="InterPro" id="IPR017441">
    <property type="entry name" value="Protein_kinase_ATP_BS"/>
</dbReference>
<keyword evidence="3" id="KW-0723">Serine/threonine-protein kinase</keyword>
<evidence type="ECO:0000256" key="11">
    <source>
        <dbReference type="SAM" id="MobiDB-lite"/>
    </source>
</evidence>
<dbReference type="SUPFAM" id="SSF56112">
    <property type="entry name" value="Protein kinase-like (PK-like)"/>
    <property type="match status" value="1"/>
</dbReference>
<proteinExistence type="inferred from homology"/>
<feature type="domain" description="Protein kinase" evidence="12">
    <location>
        <begin position="42"/>
        <end position="308"/>
    </location>
</feature>
<evidence type="ECO:0000256" key="8">
    <source>
        <dbReference type="ARBA" id="ARBA00047899"/>
    </source>
</evidence>
<evidence type="ECO:0000259" key="12">
    <source>
        <dbReference type="PROSITE" id="PS50011"/>
    </source>
</evidence>
<comment type="catalytic activity">
    <reaction evidence="8">
        <text>L-threonyl-[protein] + ATP = O-phospho-L-threonyl-[protein] + ADP + H(+)</text>
        <dbReference type="Rhea" id="RHEA:46608"/>
        <dbReference type="Rhea" id="RHEA-COMP:11060"/>
        <dbReference type="Rhea" id="RHEA-COMP:11605"/>
        <dbReference type="ChEBI" id="CHEBI:15378"/>
        <dbReference type="ChEBI" id="CHEBI:30013"/>
        <dbReference type="ChEBI" id="CHEBI:30616"/>
        <dbReference type="ChEBI" id="CHEBI:61977"/>
        <dbReference type="ChEBI" id="CHEBI:456216"/>
        <dbReference type="EC" id="2.7.11.1"/>
    </reaction>
</comment>
<dbReference type="InterPro" id="IPR050629">
    <property type="entry name" value="STE20/SPS1-PAK"/>
</dbReference>
<dbReference type="HOGENOM" id="CLU_007561_0_1_1"/>
<dbReference type="EC" id="2.7.11.1" evidence="2"/>
<dbReference type="InterPro" id="IPR011009">
    <property type="entry name" value="Kinase-like_dom_sf"/>
</dbReference>
<dbReference type="GO" id="GO:0005737">
    <property type="term" value="C:cytoplasm"/>
    <property type="evidence" value="ECO:0007669"/>
    <property type="project" value="TreeGrafter"/>
</dbReference>
<dbReference type="PROSITE" id="PS00108">
    <property type="entry name" value="PROTEIN_KINASE_ST"/>
    <property type="match status" value="1"/>
</dbReference>
<protein>
    <recommendedName>
        <fullName evidence="2">non-specific serine/threonine protein kinase</fullName>
        <ecNumber evidence="2">2.7.11.1</ecNumber>
    </recommendedName>
</protein>
<comment type="catalytic activity">
    <reaction evidence="9">
        <text>L-seryl-[protein] + ATP = O-phospho-L-seryl-[protein] + ADP + H(+)</text>
        <dbReference type="Rhea" id="RHEA:17989"/>
        <dbReference type="Rhea" id="RHEA-COMP:9863"/>
        <dbReference type="Rhea" id="RHEA-COMP:11604"/>
        <dbReference type="ChEBI" id="CHEBI:15378"/>
        <dbReference type="ChEBI" id="CHEBI:29999"/>
        <dbReference type="ChEBI" id="CHEBI:30616"/>
        <dbReference type="ChEBI" id="CHEBI:83421"/>
        <dbReference type="ChEBI" id="CHEBI:456216"/>
        <dbReference type="EC" id="2.7.11.1"/>
    </reaction>
</comment>
<dbReference type="Proteomes" id="UP000027238">
    <property type="component" value="Unassembled WGS sequence"/>
</dbReference>
<keyword evidence="5 10" id="KW-0547">Nucleotide-binding</keyword>
<keyword evidence="6" id="KW-0418">Kinase</keyword>
<keyword evidence="14" id="KW-1185">Reference proteome</keyword>
<dbReference type="SMART" id="SM00220">
    <property type="entry name" value="S_TKc"/>
    <property type="match status" value="1"/>
</dbReference>
<comment type="caution">
    <text evidence="13">The sequence shown here is derived from an EMBL/GenBank/DDBJ whole genome shotgun (WGS) entry which is preliminary data.</text>
</comment>
<keyword evidence="7 10" id="KW-0067">ATP-binding</keyword>